<feature type="non-terminal residue" evidence="1">
    <location>
        <position position="1"/>
    </location>
</feature>
<dbReference type="OrthoDB" id="3172935at2759"/>
<dbReference type="InParanoid" id="A0A0C9ZQB3"/>
<evidence type="ECO:0000313" key="2">
    <source>
        <dbReference type="Proteomes" id="UP000054485"/>
    </source>
</evidence>
<dbReference type="SUPFAM" id="SSF53098">
    <property type="entry name" value="Ribonuclease H-like"/>
    <property type="match status" value="1"/>
</dbReference>
<dbReference type="InterPro" id="IPR012337">
    <property type="entry name" value="RNaseH-like_sf"/>
</dbReference>
<dbReference type="Proteomes" id="UP000054485">
    <property type="component" value="Unassembled WGS sequence"/>
</dbReference>
<accession>A0A0C9ZQB3</accession>
<keyword evidence="2" id="KW-1185">Reference proteome</keyword>
<gene>
    <name evidence="1" type="ORF">CY34DRAFT_43501</name>
</gene>
<dbReference type="HOGENOM" id="CLU_2172055_0_0_1"/>
<organism evidence="1 2">
    <name type="scientific">Suillus luteus UH-Slu-Lm8-n1</name>
    <dbReference type="NCBI Taxonomy" id="930992"/>
    <lineage>
        <taxon>Eukaryota</taxon>
        <taxon>Fungi</taxon>
        <taxon>Dikarya</taxon>
        <taxon>Basidiomycota</taxon>
        <taxon>Agaricomycotina</taxon>
        <taxon>Agaricomycetes</taxon>
        <taxon>Agaricomycetidae</taxon>
        <taxon>Boletales</taxon>
        <taxon>Suillineae</taxon>
        <taxon>Suillaceae</taxon>
        <taxon>Suillus</taxon>
    </lineage>
</organism>
<dbReference type="AlphaFoldDB" id="A0A0C9ZQB3"/>
<evidence type="ECO:0000313" key="1">
    <source>
        <dbReference type="EMBL" id="KIK31466.1"/>
    </source>
</evidence>
<reference evidence="1 2" key="1">
    <citation type="submission" date="2014-04" db="EMBL/GenBank/DDBJ databases">
        <authorList>
            <consortium name="DOE Joint Genome Institute"/>
            <person name="Kuo A."/>
            <person name="Ruytinx J."/>
            <person name="Rineau F."/>
            <person name="Colpaert J."/>
            <person name="Kohler A."/>
            <person name="Nagy L.G."/>
            <person name="Floudas D."/>
            <person name="Copeland A."/>
            <person name="Barry K.W."/>
            <person name="Cichocki N."/>
            <person name="Veneault-Fourrey C."/>
            <person name="LaButti K."/>
            <person name="Lindquist E.A."/>
            <person name="Lipzen A."/>
            <person name="Lundell T."/>
            <person name="Morin E."/>
            <person name="Murat C."/>
            <person name="Sun H."/>
            <person name="Tunlid A."/>
            <person name="Henrissat B."/>
            <person name="Grigoriev I.V."/>
            <person name="Hibbett D.S."/>
            <person name="Martin F."/>
            <person name="Nordberg H.P."/>
            <person name="Cantor M.N."/>
            <person name="Hua S.X."/>
        </authorList>
    </citation>
    <scope>NUCLEOTIDE SEQUENCE [LARGE SCALE GENOMIC DNA]</scope>
    <source>
        <strain evidence="1 2">UH-Slu-Lm8-n1</strain>
    </source>
</reference>
<protein>
    <submittedName>
        <fullName evidence="1">Uncharacterized protein</fullName>
    </submittedName>
</protein>
<proteinExistence type="predicted"/>
<name>A0A0C9ZQB3_9AGAM</name>
<sequence length="117" mass="13519">LDNAGNNHTTMQELSTLLGQHGIDFDPVEHRIPCFPHVINICVKHILDEYAIGDYSAVADTWTIEDLVIQKVDYVQAMQAKPLERARQIVRLIRASNQRCNRFRECIVRGNDEGWFR</sequence>
<feature type="non-terminal residue" evidence="1">
    <location>
        <position position="117"/>
    </location>
</feature>
<reference evidence="2" key="2">
    <citation type="submission" date="2015-01" db="EMBL/GenBank/DDBJ databases">
        <title>Evolutionary Origins and Diversification of the Mycorrhizal Mutualists.</title>
        <authorList>
            <consortium name="DOE Joint Genome Institute"/>
            <consortium name="Mycorrhizal Genomics Consortium"/>
            <person name="Kohler A."/>
            <person name="Kuo A."/>
            <person name="Nagy L.G."/>
            <person name="Floudas D."/>
            <person name="Copeland A."/>
            <person name="Barry K.W."/>
            <person name="Cichocki N."/>
            <person name="Veneault-Fourrey C."/>
            <person name="LaButti K."/>
            <person name="Lindquist E.A."/>
            <person name="Lipzen A."/>
            <person name="Lundell T."/>
            <person name="Morin E."/>
            <person name="Murat C."/>
            <person name="Riley R."/>
            <person name="Ohm R."/>
            <person name="Sun H."/>
            <person name="Tunlid A."/>
            <person name="Henrissat B."/>
            <person name="Grigoriev I.V."/>
            <person name="Hibbett D.S."/>
            <person name="Martin F."/>
        </authorList>
    </citation>
    <scope>NUCLEOTIDE SEQUENCE [LARGE SCALE GENOMIC DNA]</scope>
    <source>
        <strain evidence="2">UH-Slu-Lm8-n1</strain>
    </source>
</reference>
<dbReference type="EMBL" id="KN836967">
    <property type="protein sequence ID" value="KIK31466.1"/>
    <property type="molecule type" value="Genomic_DNA"/>
</dbReference>